<dbReference type="AlphaFoldDB" id="A0A7J5UT12"/>
<dbReference type="RefSeq" id="WP_152202305.1">
    <property type="nucleotide sequence ID" value="NZ_VUKF01000012.1"/>
</dbReference>
<name>A0A7J5UT12_9MICO</name>
<dbReference type="Gene3D" id="1.10.357.10">
    <property type="entry name" value="Tetracycline Repressor, domain 2"/>
    <property type="match status" value="1"/>
</dbReference>
<keyword evidence="5" id="KW-1185">Reference proteome</keyword>
<dbReference type="Pfam" id="PF17940">
    <property type="entry name" value="TetR_C_31"/>
    <property type="match status" value="1"/>
</dbReference>
<sequence length="179" mass="18442">MSDRRTQIAEAALTVVASAGLKGLTHRAVDAAAAVPPGTTSNYFRNRAALVAAVAGRIEQLDLALWASLAAGAAPGSVEELADQLADLVGLLTGEHATLTAARLAMSLDQPEAAVAGHRRLLGGLEQVLAALAVPEARSRARAAADYADGLMLHALTVRRDEPLDRAAVAATLRRVLGD</sequence>
<dbReference type="InterPro" id="IPR041583">
    <property type="entry name" value="TetR_C_31"/>
</dbReference>
<dbReference type="InterPro" id="IPR001647">
    <property type="entry name" value="HTH_TetR"/>
</dbReference>
<evidence type="ECO:0000313" key="5">
    <source>
        <dbReference type="Proteomes" id="UP000451860"/>
    </source>
</evidence>
<dbReference type="InterPro" id="IPR009057">
    <property type="entry name" value="Homeodomain-like_sf"/>
</dbReference>
<reference evidence="4 5" key="1">
    <citation type="submission" date="2019-10" db="EMBL/GenBank/DDBJ databases">
        <title>Georgenia wutianyii sp. nov. and Georgenia yuyongxinii sp. nov. isolated from plateau pika (Ochotona curzoniae) in the Qinghai-Tibet plateau of China.</title>
        <authorList>
            <person name="Tian Z."/>
        </authorList>
    </citation>
    <scope>NUCLEOTIDE SEQUENCE [LARGE SCALE GENOMIC DNA]</scope>
    <source>
        <strain evidence="4 5">DSM 21501</strain>
    </source>
</reference>
<evidence type="ECO:0000256" key="2">
    <source>
        <dbReference type="PROSITE-ProRule" id="PRU00335"/>
    </source>
</evidence>
<protein>
    <submittedName>
        <fullName evidence="4">TetR family transcriptional regulator</fullName>
    </submittedName>
</protein>
<organism evidence="4 5">
    <name type="scientific">Georgenia thermotolerans</name>
    <dbReference type="NCBI Taxonomy" id="527326"/>
    <lineage>
        <taxon>Bacteria</taxon>
        <taxon>Bacillati</taxon>
        <taxon>Actinomycetota</taxon>
        <taxon>Actinomycetes</taxon>
        <taxon>Micrococcales</taxon>
        <taxon>Bogoriellaceae</taxon>
        <taxon>Georgenia</taxon>
    </lineage>
</organism>
<comment type="caution">
    <text evidence="4">The sequence shown here is derived from an EMBL/GenBank/DDBJ whole genome shotgun (WGS) entry which is preliminary data.</text>
</comment>
<feature type="domain" description="HTH tetR-type" evidence="3">
    <location>
        <begin position="2"/>
        <end position="62"/>
    </location>
</feature>
<evidence type="ECO:0000313" key="4">
    <source>
        <dbReference type="EMBL" id="KAE8765334.1"/>
    </source>
</evidence>
<dbReference type="OrthoDB" id="7506349at2"/>
<dbReference type="GO" id="GO:0003677">
    <property type="term" value="F:DNA binding"/>
    <property type="evidence" value="ECO:0007669"/>
    <property type="project" value="UniProtKB-UniRule"/>
</dbReference>
<accession>A0A7J5UT12</accession>
<dbReference type="EMBL" id="WHJE01000012">
    <property type="protein sequence ID" value="KAE8765334.1"/>
    <property type="molecule type" value="Genomic_DNA"/>
</dbReference>
<proteinExistence type="predicted"/>
<evidence type="ECO:0000259" key="3">
    <source>
        <dbReference type="PROSITE" id="PS50977"/>
    </source>
</evidence>
<gene>
    <name evidence="4" type="ORF">GB883_04625</name>
</gene>
<dbReference type="SUPFAM" id="SSF46689">
    <property type="entry name" value="Homeodomain-like"/>
    <property type="match status" value="1"/>
</dbReference>
<evidence type="ECO:0000256" key="1">
    <source>
        <dbReference type="ARBA" id="ARBA00023125"/>
    </source>
</evidence>
<dbReference type="Proteomes" id="UP000451860">
    <property type="component" value="Unassembled WGS sequence"/>
</dbReference>
<dbReference type="PROSITE" id="PS50977">
    <property type="entry name" value="HTH_TETR_2"/>
    <property type="match status" value="1"/>
</dbReference>
<feature type="DNA-binding region" description="H-T-H motif" evidence="2">
    <location>
        <begin position="25"/>
        <end position="44"/>
    </location>
</feature>
<keyword evidence="1 2" id="KW-0238">DNA-binding</keyword>